<dbReference type="RefSeq" id="WP_009543852.1">
    <property type="nucleotide sequence ID" value="NC_010546.1"/>
</dbReference>
<dbReference type="PANTHER" id="PTHR35149">
    <property type="entry name" value="SLL5132 PROTEIN"/>
    <property type="match status" value="1"/>
</dbReference>
<evidence type="ECO:0000259" key="1">
    <source>
        <dbReference type="Pfam" id="PF03235"/>
    </source>
</evidence>
<feature type="domain" description="GmrSD restriction endonucleases N-terminal" evidence="1">
    <location>
        <begin position="13"/>
        <end position="234"/>
    </location>
</feature>
<dbReference type="KEGG" id="cyt:cce_4064"/>
<dbReference type="PANTHER" id="PTHR35149:SF2">
    <property type="entry name" value="DUF262 DOMAIN-CONTAINING PROTEIN"/>
    <property type="match status" value="1"/>
</dbReference>
<proteinExistence type="predicted"/>
<gene>
    <name evidence="3" type="ordered locus">cce_4064</name>
</gene>
<dbReference type="InterPro" id="IPR004919">
    <property type="entry name" value="GmrSD_N"/>
</dbReference>
<feature type="domain" description="GmrSD restriction endonucleases C-terminal" evidence="2">
    <location>
        <begin position="426"/>
        <end position="553"/>
    </location>
</feature>
<evidence type="ECO:0000313" key="4">
    <source>
        <dbReference type="Proteomes" id="UP000001203"/>
    </source>
</evidence>
<organism evidence="3 4">
    <name type="scientific">Crocosphaera subtropica (strain ATCC 51142 / BH68)</name>
    <name type="common">Cyanothece sp. (strain ATCC 51142)</name>
    <dbReference type="NCBI Taxonomy" id="43989"/>
    <lineage>
        <taxon>Bacteria</taxon>
        <taxon>Bacillati</taxon>
        <taxon>Cyanobacteriota</taxon>
        <taxon>Cyanophyceae</taxon>
        <taxon>Oscillatoriophycideae</taxon>
        <taxon>Chroococcales</taxon>
        <taxon>Aphanothecaceae</taxon>
        <taxon>Crocosphaera</taxon>
        <taxon>Crocosphaera subtropica</taxon>
    </lineage>
</organism>
<dbReference type="HOGENOM" id="CLU_011736_6_0_3"/>
<evidence type="ECO:0000313" key="3">
    <source>
        <dbReference type="EMBL" id="ACB53412.1"/>
    </source>
</evidence>
<reference evidence="3 4" key="1">
    <citation type="journal article" date="2008" name="Proc. Natl. Acad. Sci. U.S.A.">
        <title>The genome of Cyanothece 51142, a unicellular diazotrophic cyanobacterium important in the marine nitrogen cycle.</title>
        <authorList>
            <person name="Welsh E.A."/>
            <person name="Liberton M."/>
            <person name="Stoeckel J."/>
            <person name="Loh T."/>
            <person name="Elvitigala T."/>
            <person name="Wang C."/>
            <person name="Wollam A."/>
            <person name="Fulton R.S."/>
            <person name="Clifton S.W."/>
            <person name="Jacobs J.M."/>
            <person name="Aurora R."/>
            <person name="Ghosh B.K."/>
            <person name="Sherman L.A."/>
            <person name="Smith R.D."/>
            <person name="Wilson R.K."/>
            <person name="Pakrasi H.B."/>
        </authorList>
    </citation>
    <scope>NUCLEOTIDE SEQUENCE [LARGE SCALE GENOMIC DNA]</scope>
    <source>
        <strain evidence="4">ATCC 51142 / BH68</strain>
    </source>
</reference>
<dbReference type="Pfam" id="PF03235">
    <property type="entry name" value="GmrSD_N"/>
    <property type="match status" value="1"/>
</dbReference>
<dbReference type="eggNOG" id="COG1479">
    <property type="taxonomic scope" value="Bacteria"/>
</dbReference>
<accession>B1WQW0</accession>
<protein>
    <recommendedName>
        <fullName evidence="5">DUF262 domain-containing protein</fullName>
    </recommendedName>
</protein>
<keyword evidence="4" id="KW-1185">Reference proteome</keyword>
<name>B1WQW0_CROS5</name>
<evidence type="ECO:0008006" key="5">
    <source>
        <dbReference type="Google" id="ProtNLM"/>
    </source>
</evidence>
<dbReference type="AlphaFoldDB" id="B1WQW0"/>
<dbReference type="Pfam" id="PF07510">
    <property type="entry name" value="GmrSD_C"/>
    <property type="match status" value="1"/>
</dbReference>
<dbReference type="Proteomes" id="UP000001203">
    <property type="component" value="Chromosome circular"/>
</dbReference>
<dbReference type="EMBL" id="CP000806">
    <property type="protein sequence ID" value="ACB53412.1"/>
    <property type="molecule type" value="Genomic_DNA"/>
</dbReference>
<evidence type="ECO:0000259" key="2">
    <source>
        <dbReference type="Pfam" id="PF07510"/>
    </source>
</evidence>
<dbReference type="InterPro" id="IPR011089">
    <property type="entry name" value="GmrSD_C"/>
</dbReference>
<sequence>MTAIKIDGAGYPIKEIFSDQFSFNIPNYQRPYAWTTEETERLLDDLIDAMGDNSVNIEHIAPYFLGNIVLIKPEGKPDSEVVDGQQRLTTLTILLSVLRKLINDNELGYFIYQAERRLSGIPARPRLYLRERDKEFFEKYIQTSEGLKDIETITVQNLSDPQKNIVNNTRILLKRISEKLPEDSQKQHLTKFLLQRCYLVAVSTPDFESAYRIFSVLNDRGLDLSVTDILKADLIGKISDNESLEKKYTKKWEDIEVKLGRENFQELFSHIRMIYAKKRLSRKVIEEFREYVLIKHNPRDFIDNVLQAFSEAFDDIKKCDFIHDHGAKEINELLKWLQRIDHFEWIPPTILYIKKHKNKPEKILAFLTYLERFAVGLMILRTTIYQRNKHYADILQAIEDDADLYAVDSPLQLSSSEQEEIIKLLDRNLYEMRKVNLYVLLRLDSLMSDGIPNYDGYKVITIEHILPQNPPLDSQWNEWFTSQEQKDKYVHRLGNLVLLSHKKNSEAKNYEYKVKKDKYINNPTAIFALTIQAMKEEEWTPEIIEQRQRYLLAELQNLWKLNLST</sequence>
<dbReference type="OrthoDB" id="9798761at2"/>